<dbReference type="GO" id="GO:0005762">
    <property type="term" value="C:mitochondrial large ribosomal subunit"/>
    <property type="evidence" value="ECO:0007669"/>
    <property type="project" value="TreeGrafter"/>
</dbReference>
<dbReference type="PANTHER" id="PTHR13477:SF0">
    <property type="entry name" value="LARGE RIBOSOMAL SUBUNIT PROTEIN ML49"/>
    <property type="match status" value="1"/>
</dbReference>
<reference evidence="7 8" key="1">
    <citation type="journal article" date="2015" name="Sci. Rep.">
        <title>Genome of the facultative scuticociliatosis pathogen Pseudocohnilembus persalinus provides insight into its virulence through horizontal gene transfer.</title>
        <authorList>
            <person name="Xiong J."/>
            <person name="Wang G."/>
            <person name="Cheng J."/>
            <person name="Tian M."/>
            <person name="Pan X."/>
            <person name="Warren A."/>
            <person name="Jiang C."/>
            <person name="Yuan D."/>
            <person name="Miao W."/>
        </authorList>
    </citation>
    <scope>NUCLEOTIDE SEQUENCE [LARGE SCALE GENOMIC DNA]</scope>
    <source>
        <strain evidence="7">36N120E</strain>
    </source>
</reference>
<keyword evidence="3" id="KW-0689">Ribosomal protein</keyword>
<organism evidence="7 8">
    <name type="scientific">Pseudocohnilembus persalinus</name>
    <name type="common">Ciliate</name>
    <dbReference type="NCBI Taxonomy" id="266149"/>
    <lineage>
        <taxon>Eukaryota</taxon>
        <taxon>Sar</taxon>
        <taxon>Alveolata</taxon>
        <taxon>Ciliophora</taxon>
        <taxon>Intramacronucleata</taxon>
        <taxon>Oligohymenophorea</taxon>
        <taxon>Scuticociliatia</taxon>
        <taxon>Philasterida</taxon>
        <taxon>Pseudocohnilembidae</taxon>
        <taxon>Pseudocohnilembus</taxon>
    </lineage>
</organism>
<evidence type="ECO:0000313" key="8">
    <source>
        <dbReference type="Proteomes" id="UP000054937"/>
    </source>
</evidence>
<keyword evidence="4" id="KW-0496">Mitochondrion</keyword>
<name>A0A0V0Q9T6_PSEPJ</name>
<gene>
    <name evidence="7" type="ORF">PPERSA_00772</name>
</gene>
<dbReference type="Proteomes" id="UP000054937">
    <property type="component" value="Unassembled WGS sequence"/>
</dbReference>
<dbReference type="PANTHER" id="PTHR13477">
    <property type="entry name" value="MITOCHONDRIAL 39S RIBOSOMAL PROTEIN L49"/>
    <property type="match status" value="1"/>
</dbReference>
<evidence type="ECO:0000256" key="5">
    <source>
        <dbReference type="ARBA" id="ARBA00023274"/>
    </source>
</evidence>
<dbReference type="GO" id="GO:0003735">
    <property type="term" value="F:structural constituent of ribosome"/>
    <property type="evidence" value="ECO:0007669"/>
    <property type="project" value="InterPro"/>
</dbReference>
<evidence type="ECO:0000256" key="2">
    <source>
        <dbReference type="ARBA" id="ARBA00005677"/>
    </source>
</evidence>
<keyword evidence="5" id="KW-0687">Ribonucleoprotein</keyword>
<protein>
    <recommendedName>
        <fullName evidence="6">Large ribosomal subunit protein mL49</fullName>
    </recommendedName>
</protein>
<dbReference type="Pfam" id="PF05046">
    <property type="entry name" value="Img2"/>
    <property type="match status" value="1"/>
</dbReference>
<dbReference type="GO" id="GO:0006412">
    <property type="term" value="P:translation"/>
    <property type="evidence" value="ECO:0007669"/>
    <property type="project" value="InterPro"/>
</dbReference>
<dbReference type="InParanoid" id="A0A0V0Q9T6"/>
<accession>A0A0V0Q9T6</accession>
<evidence type="ECO:0000256" key="3">
    <source>
        <dbReference type="ARBA" id="ARBA00022980"/>
    </source>
</evidence>
<dbReference type="EMBL" id="LDAU01000224">
    <property type="protein sequence ID" value="KRW98945.1"/>
    <property type="molecule type" value="Genomic_DNA"/>
</dbReference>
<evidence type="ECO:0000256" key="4">
    <source>
        <dbReference type="ARBA" id="ARBA00023128"/>
    </source>
</evidence>
<dbReference type="FunCoup" id="A0A0V0Q9T6">
    <property type="interactions" value="129"/>
</dbReference>
<dbReference type="InterPro" id="IPR007740">
    <property type="entry name" value="Ribosomal_mL49"/>
</dbReference>
<comment type="similarity">
    <text evidence="2">Belongs to the mitochondrion-specific ribosomal protein mL49 family.</text>
</comment>
<dbReference type="OrthoDB" id="19439at2759"/>
<comment type="caution">
    <text evidence="7">The sequence shown here is derived from an EMBL/GenBank/DDBJ whole genome shotgun (WGS) entry which is preliminary data.</text>
</comment>
<keyword evidence="8" id="KW-1185">Reference proteome</keyword>
<comment type="subcellular location">
    <subcellularLocation>
        <location evidence="1">Mitochondrion</location>
    </subcellularLocation>
</comment>
<evidence type="ECO:0000256" key="1">
    <source>
        <dbReference type="ARBA" id="ARBA00004173"/>
    </source>
</evidence>
<evidence type="ECO:0000256" key="6">
    <source>
        <dbReference type="ARBA" id="ARBA00035191"/>
    </source>
</evidence>
<dbReference type="OMA" id="KMIVREH"/>
<evidence type="ECO:0000313" key="7">
    <source>
        <dbReference type="EMBL" id="KRW98945.1"/>
    </source>
</evidence>
<proteinExistence type="inferred from homology"/>
<sequence length="142" mass="16580">MAMKKEVLKAMLLRAPQWNSNKLHYKAKIVMNQMSQPPKPLEFKLQELPENSSQFLKLGVQQALPFNIQRTETGNLPVYRKYRHGRMQQRTIIRKVEGDVDKFAEELQKVCSNAEVIKKVGRVEVKGLHKNSVHLWLQRLGF</sequence>
<dbReference type="AlphaFoldDB" id="A0A0V0Q9T6"/>
<dbReference type="Gene3D" id="3.30.780.10">
    <property type="entry name" value="SUI1-like domain"/>
    <property type="match status" value="1"/>
</dbReference>